<dbReference type="AlphaFoldDB" id="A0A423SY36"/>
<comment type="caution">
    <text evidence="2">The sequence shown here is derived from an EMBL/GenBank/DDBJ whole genome shotgun (WGS) entry which is preliminary data.</text>
</comment>
<organism evidence="2 3">
    <name type="scientific">Penaeus vannamei</name>
    <name type="common">Whiteleg shrimp</name>
    <name type="synonym">Litopenaeus vannamei</name>
    <dbReference type="NCBI Taxonomy" id="6689"/>
    <lineage>
        <taxon>Eukaryota</taxon>
        <taxon>Metazoa</taxon>
        <taxon>Ecdysozoa</taxon>
        <taxon>Arthropoda</taxon>
        <taxon>Crustacea</taxon>
        <taxon>Multicrustacea</taxon>
        <taxon>Malacostraca</taxon>
        <taxon>Eumalacostraca</taxon>
        <taxon>Eucarida</taxon>
        <taxon>Decapoda</taxon>
        <taxon>Dendrobranchiata</taxon>
        <taxon>Penaeoidea</taxon>
        <taxon>Penaeidae</taxon>
        <taxon>Penaeus</taxon>
    </lineage>
</organism>
<reference evidence="2 3" key="2">
    <citation type="submission" date="2019-01" db="EMBL/GenBank/DDBJ databases">
        <title>The decoding of complex shrimp genome reveals the adaptation for benthos swimmer, frequently molting mechanism and breeding impact on genome.</title>
        <authorList>
            <person name="Sun Y."/>
            <person name="Gao Y."/>
            <person name="Yu Y."/>
        </authorList>
    </citation>
    <scope>NUCLEOTIDE SEQUENCE [LARGE SCALE GENOMIC DNA]</scope>
    <source>
        <tissue evidence="2">Muscle</tissue>
    </source>
</reference>
<proteinExistence type="predicted"/>
<evidence type="ECO:0000313" key="3">
    <source>
        <dbReference type="Proteomes" id="UP000283509"/>
    </source>
</evidence>
<name>A0A423SY36_PENVA</name>
<reference evidence="2 3" key="1">
    <citation type="submission" date="2018-04" db="EMBL/GenBank/DDBJ databases">
        <authorList>
            <person name="Zhang X."/>
            <person name="Yuan J."/>
            <person name="Li F."/>
            <person name="Xiang J."/>
        </authorList>
    </citation>
    <scope>NUCLEOTIDE SEQUENCE [LARGE SCALE GENOMIC DNA]</scope>
    <source>
        <tissue evidence="2">Muscle</tissue>
    </source>
</reference>
<dbReference type="Proteomes" id="UP000283509">
    <property type="component" value="Unassembled WGS sequence"/>
</dbReference>
<feature type="region of interest" description="Disordered" evidence="1">
    <location>
        <begin position="172"/>
        <end position="191"/>
    </location>
</feature>
<gene>
    <name evidence="2" type="ORF">C7M84_012692</name>
</gene>
<evidence type="ECO:0000256" key="1">
    <source>
        <dbReference type="SAM" id="MobiDB-lite"/>
    </source>
</evidence>
<evidence type="ECO:0000313" key="2">
    <source>
        <dbReference type="EMBL" id="ROT69137.1"/>
    </source>
</evidence>
<dbReference type="OrthoDB" id="6361686at2759"/>
<protein>
    <submittedName>
        <fullName evidence="2">Uncharacterized protein</fullName>
    </submittedName>
</protein>
<accession>A0A423SY36</accession>
<sequence length="267" mass="28492">MLESGRCFLLRIFCRAAKKSALVSRPGRVLCPPPLPLSLPPLSLPIALPFRPLSLPSPISPSAPPPFPSSSSTHPLSAPLLPSLYLPIPLPASLSSASPHLPVLSPALFGATMQVRLSTTPRAQALLLLLPLVLLAARANAQAEEAPSAAPEPPARHRSATFIPNVFPDEEVETDVPSADENTIGQSPCPRGESGAACRQELASSTFNCTTDSCMQCRDECSTMEPSLWPLCCRDHFLCCRPLASACQQCDTPELFPFCGATFKRCN</sequence>
<dbReference type="EMBL" id="QCYY01002599">
    <property type="protein sequence ID" value="ROT69137.1"/>
    <property type="molecule type" value="Genomic_DNA"/>
</dbReference>
<keyword evidence="3" id="KW-1185">Reference proteome</keyword>